<reference evidence="1 2" key="1">
    <citation type="submission" date="2015-02" db="EMBL/GenBank/DDBJ databases">
        <title>Genome Sequencing of Rickettsiales.</title>
        <authorList>
            <person name="Daugherty S.C."/>
            <person name="Su Q."/>
            <person name="Abolude K."/>
            <person name="Beier-Sexton M."/>
            <person name="Carlyon J.A."/>
            <person name="Carter R."/>
            <person name="Day N.P."/>
            <person name="Dumler S.J."/>
            <person name="Dyachenko V."/>
            <person name="Godinez A."/>
            <person name="Kurtti T.J."/>
            <person name="Lichay M."/>
            <person name="Mullins K.E."/>
            <person name="Ott S."/>
            <person name="Pappas-Brown V."/>
            <person name="Paris D.H."/>
            <person name="Patel P."/>
            <person name="Richards A.L."/>
            <person name="Sadzewicz L."/>
            <person name="Sears K."/>
            <person name="Seidman D."/>
            <person name="Sengamalay N."/>
            <person name="Stenos J."/>
            <person name="Tallon L.J."/>
            <person name="Vincent G."/>
            <person name="Fraser C.M."/>
            <person name="Munderloh U."/>
            <person name="Dunning-Hotopp J.C."/>
        </authorList>
    </citation>
    <scope>NUCLEOTIDE SEQUENCE [LARGE SCALE GENOMIC DNA]</scope>
    <source>
        <strain evidence="1 2">EmCRT</strain>
    </source>
</reference>
<comment type="caution">
    <text evidence="1">The sequence shown here is derived from an EMBL/GenBank/DDBJ whole genome shotgun (WGS) entry which is preliminary data.</text>
</comment>
<accession>A0A0F3NFD2</accession>
<dbReference type="EMBL" id="LANU01000002">
    <property type="protein sequence ID" value="KJV65594.1"/>
    <property type="molecule type" value="Genomic_DNA"/>
</dbReference>
<protein>
    <submittedName>
        <fullName evidence="1">Uncharacterized protein</fullName>
    </submittedName>
</protein>
<name>A0A0F3NFD2_9RICK</name>
<dbReference type="AlphaFoldDB" id="A0A0F3NFD2"/>
<proteinExistence type="predicted"/>
<evidence type="ECO:0000313" key="2">
    <source>
        <dbReference type="Proteomes" id="UP000033546"/>
    </source>
</evidence>
<organism evidence="1 2">
    <name type="scientific">Ehrlichia cf. muris str. EmCRT</name>
    <dbReference type="NCBI Taxonomy" id="1359167"/>
    <lineage>
        <taxon>Bacteria</taxon>
        <taxon>Pseudomonadati</taxon>
        <taxon>Pseudomonadota</taxon>
        <taxon>Alphaproteobacteria</taxon>
        <taxon>Rickettsiales</taxon>
        <taxon>Anaplasmataceae</taxon>
        <taxon>Ehrlichia</taxon>
    </lineage>
</organism>
<dbReference type="Proteomes" id="UP000033546">
    <property type="component" value="Unassembled WGS sequence"/>
</dbReference>
<sequence>MKFLKVVCKLLRKKTQLLTINVSKMYGLRSYQLVSGIVCNIVLYEADVLVKIG</sequence>
<evidence type="ECO:0000313" key="1">
    <source>
        <dbReference type="EMBL" id="KJV65594.1"/>
    </source>
</evidence>
<gene>
    <name evidence="1" type="ORF">EMUCRT_0539</name>
</gene>